<keyword evidence="1 3" id="KW-0808">Transferase</keyword>
<feature type="domain" description="Ketosynthase family 3 (KS3)" evidence="5">
    <location>
        <begin position="18"/>
        <end position="458"/>
    </location>
</feature>
<keyword evidence="2" id="KW-0511">Multifunctional enzyme</keyword>
<reference evidence="6 7" key="1">
    <citation type="journal article" date="2023" name="Microbiol. Spectr.">
        <title>Synergy between Genome Mining, Metabolomics, and Bioinformatics Uncovers Antibacterial Chlorinated Carbazole Alkaloids and Their Biosynthetic Gene Cluster from Streptomyces tubbatahanensis sp. nov., a Novel Actinomycete Isolated from Sulu Sea, Philippines.</title>
        <authorList>
            <person name="Tenebro C.P."/>
            <person name="Trono D.J.V.L."/>
            <person name="Balida L.A.P."/>
            <person name="Bayog L.K.A."/>
            <person name="Bruna J.R."/>
            <person name="Sabido E.M."/>
            <person name="Caspe D.P.C."/>
            <person name="de Los Santos E.L.C."/>
            <person name="Saludes J.P."/>
            <person name="Dalisay D.S."/>
        </authorList>
    </citation>
    <scope>NUCLEOTIDE SEQUENCE [LARGE SCALE GENOMIC DNA]</scope>
    <source>
        <strain evidence="6 7">DSD3025</strain>
    </source>
</reference>
<dbReference type="PROSITE" id="PS52004">
    <property type="entry name" value="KS3_2"/>
    <property type="match status" value="2"/>
</dbReference>
<keyword evidence="7" id="KW-1185">Reference proteome</keyword>
<dbReference type="PANTHER" id="PTHR43775">
    <property type="entry name" value="FATTY ACID SYNTHASE"/>
    <property type="match status" value="1"/>
</dbReference>
<evidence type="ECO:0000256" key="2">
    <source>
        <dbReference type="ARBA" id="ARBA00023268"/>
    </source>
</evidence>
<dbReference type="SUPFAM" id="SSF53901">
    <property type="entry name" value="Thiolase-like"/>
    <property type="match status" value="3"/>
</dbReference>
<name>A0ABY3XZ50_9ACTN</name>
<dbReference type="RefSeq" id="WP_242755693.1">
    <property type="nucleotide sequence ID" value="NZ_CP093846.1"/>
</dbReference>
<proteinExistence type="inferred from homology"/>
<dbReference type="InterPro" id="IPR050091">
    <property type="entry name" value="PKS_NRPS_Biosynth_Enz"/>
</dbReference>
<feature type="compositionally biased region" description="Basic and acidic residues" evidence="4">
    <location>
        <begin position="422"/>
        <end position="431"/>
    </location>
</feature>
<evidence type="ECO:0000259" key="5">
    <source>
        <dbReference type="PROSITE" id="PS52004"/>
    </source>
</evidence>
<dbReference type="Gene3D" id="3.40.47.10">
    <property type="match status" value="2"/>
</dbReference>
<dbReference type="SMART" id="SM00825">
    <property type="entry name" value="PKS_KS"/>
    <property type="match status" value="1"/>
</dbReference>
<dbReference type="Pfam" id="PF02801">
    <property type="entry name" value="Ketoacyl-synt_C"/>
    <property type="match status" value="2"/>
</dbReference>
<protein>
    <submittedName>
        <fullName evidence="6">Polyketide synthase</fullName>
    </submittedName>
</protein>
<evidence type="ECO:0000313" key="6">
    <source>
        <dbReference type="EMBL" id="UNS99791.1"/>
    </source>
</evidence>
<evidence type="ECO:0000256" key="3">
    <source>
        <dbReference type="RuleBase" id="RU003694"/>
    </source>
</evidence>
<dbReference type="Proteomes" id="UP001202244">
    <property type="component" value="Chromosome"/>
</dbReference>
<evidence type="ECO:0000256" key="4">
    <source>
        <dbReference type="SAM" id="MobiDB-lite"/>
    </source>
</evidence>
<dbReference type="CDD" id="cd00833">
    <property type="entry name" value="PKS"/>
    <property type="match status" value="2"/>
</dbReference>
<dbReference type="InterPro" id="IPR014030">
    <property type="entry name" value="Ketoacyl_synth_N"/>
</dbReference>
<organism evidence="6 7">
    <name type="scientific">Streptomyces tubbatahanensis</name>
    <dbReference type="NCBI Taxonomy" id="2923272"/>
    <lineage>
        <taxon>Bacteria</taxon>
        <taxon>Bacillati</taxon>
        <taxon>Actinomycetota</taxon>
        <taxon>Actinomycetes</taxon>
        <taxon>Kitasatosporales</taxon>
        <taxon>Streptomycetaceae</taxon>
        <taxon>Streptomyces</taxon>
    </lineage>
</organism>
<sequence length="958" mass="100755">MDAGPATATEENLRKQQNEPIAVVGVAALYPAARGATDYWRLLTEGDQEAGKRPARTEAASEPEKQGLGDVEIDVARFGIPPAQAASMARMQLLMVEAARQCLSDAGYAQRPLPSERTDVVTGTCFGLDRQYANAARVESSRYARSLEQVLSAVGEAGAAVGTAAAEEFRTAAMKCFGASPHDRIGEMASTIPARVAAAFRLRGRTLALESADATSYLGIAHAMDSLRAGVSDTVLVLAGQCREGRLPPYALAAKGVLRDQTAGADPSVSAALGEGVGALLLKRLSSASQDGDRVYAKLLDCTLGHDTRRGVFRYPASADRYRQAAAESWRRVGRYHAGAQYLEFTGNDPRLAAESCAGARDDAAPPVAVGSVKDRLGHTFANIGMAAVSKVALALHHRRIPPLRRGAWGEDSGPPGPRFRAPLDTEEWRQPPEGAPRRAVVSGASLTGALCHLIMEEHRETAEPAAAAVAAPPPAAAVAAPPPARSRWRVNAAEPIAVVGFGGRFADTADAGAFWDATLSGRDRIRPVPETLLERDLYHSPSALSVNRSYAEYGAPMTVPESPPAGLHIPPARFAELDAAQRVGLAVAAELFDRPGLSTETLTGAGLVAVGSNLGLSRERRLNTELSMDLFEELVRSLDTLAGWSPHERELLLKSLRELNGGAPQLESPGALDGCLASGIAALVANEFGIAAVPVAVEAACASSMAAVDLAVNRLRTRSVDYALAGGVELPCNARDMVLCSALGLLSHEKITPFDESADGFSPGDGCALFLLKRYGDAREDGDPIHGLLRGVGASNDAKSLIAPDAAGQARAMEQAFTQVDYGPEAVDYLESHGTGTRVGDQVEAAAIRQVYARPGRKPLEIGSGKSLFGHTFAAAGAGGLLRALLAMRSKTLPANANLHSVPPALELERIPARIATRPGAWHTDTGRPRRAGVSSFGTGGINYHLLLEEYIDSHGL</sequence>
<feature type="domain" description="Ketosynthase family 3 (KS3)" evidence="5">
    <location>
        <begin position="494"/>
        <end position="951"/>
    </location>
</feature>
<dbReference type="InterPro" id="IPR016039">
    <property type="entry name" value="Thiolase-like"/>
</dbReference>
<evidence type="ECO:0000256" key="1">
    <source>
        <dbReference type="ARBA" id="ARBA00022679"/>
    </source>
</evidence>
<dbReference type="EMBL" id="CP093846">
    <property type="protein sequence ID" value="UNS99791.1"/>
    <property type="molecule type" value="Genomic_DNA"/>
</dbReference>
<dbReference type="InterPro" id="IPR020841">
    <property type="entry name" value="PKS_Beta-ketoAc_synthase_dom"/>
</dbReference>
<accession>A0ABY3XZ50</accession>
<dbReference type="PANTHER" id="PTHR43775:SF51">
    <property type="entry name" value="INACTIVE PHENOLPHTHIOCEROL SYNTHESIS POLYKETIDE SYNTHASE TYPE I PKS1-RELATED"/>
    <property type="match status" value="1"/>
</dbReference>
<dbReference type="InterPro" id="IPR014031">
    <property type="entry name" value="Ketoacyl_synth_C"/>
</dbReference>
<feature type="region of interest" description="Disordered" evidence="4">
    <location>
        <begin position="406"/>
        <end position="437"/>
    </location>
</feature>
<evidence type="ECO:0000313" key="7">
    <source>
        <dbReference type="Proteomes" id="UP001202244"/>
    </source>
</evidence>
<comment type="similarity">
    <text evidence="3">Belongs to the thiolase-like superfamily. Beta-ketoacyl-ACP synthases family.</text>
</comment>
<gene>
    <name evidence="6" type="ORF">MMF93_27605</name>
</gene>
<feature type="region of interest" description="Disordered" evidence="4">
    <location>
        <begin position="47"/>
        <end position="67"/>
    </location>
</feature>
<dbReference type="Pfam" id="PF00109">
    <property type="entry name" value="ketoacyl-synt"/>
    <property type="match status" value="2"/>
</dbReference>